<dbReference type="Pfam" id="PF00106">
    <property type="entry name" value="adh_short"/>
    <property type="match status" value="1"/>
</dbReference>
<proteinExistence type="inferred from homology"/>
<dbReference type="PANTHER" id="PTHR24322:SF736">
    <property type="entry name" value="RETINOL DEHYDROGENASE 10"/>
    <property type="match status" value="1"/>
</dbReference>
<gene>
    <name evidence="4" type="primary">hcaB_4</name>
    <name evidence="4" type="ORF">LMG31841_02325</name>
</gene>
<dbReference type="FunFam" id="3.40.50.720:FF:000084">
    <property type="entry name" value="Short-chain dehydrogenase reductase"/>
    <property type="match status" value="1"/>
</dbReference>
<name>A0A9N8RW01_9BURK</name>
<evidence type="ECO:0000256" key="1">
    <source>
        <dbReference type="ARBA" id="ARBA00006484"/>
    </source>
</evidence>
<dbReference type="PRINTS" id="PR00081">
    <property type="entry name" value="GDHRDH"/>
</dbReference>
<dbReference type="EMBL" id="CAJQZC010000004">
    <property type="protein sequence ID" value="CAG4896540.1"/>
    <property type="molecule type" value="Genomic_DNA"/>
</dbReference>
<dbReference type="GO" id="GO:0016616">
    <property type="term" value="F:oxidoreductase activity, acting on the CH-OH group of donors, NAD or NADP as acceptor"/>
    <property type="evidence" value="ECO:0007669"/>
    <property type="project" value="TreeGrafter"/>
</dbReference>
<dbReference type="SUPFAM" id="SSF51735">
    <property type="entry name" value="NAD(P)-binding Rossmann-fold domains"/>
    <property type="match status" value="1"/>
</dbReference>
<dbReference type="RefSeq" id="WP_228876623.1">
    <property type="nucleotide sequence ID" value="NZ_CAJQYZ010000011.1"/>
</dbReference>
<evidence type="ECO:0000256" key="3">
    <source>
        <dbReference type="RuleBase" id="RU000363"/>
    </source>
</evidence>
<evidence type="ECO:0000313" key="5">
    <source>
        <dbReference type="Proteomes" id="UP000789704"/>
    </source>
</evidence>
<dbReference type="InterPro" id="IPR036291">
    <property type="entry name" value="NAD(P)-bd_dom_sf"/>
</dbReference>
<dbReference type="PRINTS" id="PR00080">
    <property type="entry name" value="SDRFAMILY"/>
</dbReference>
<evidence type="ECO:0000256" key="2">
    <source>
        <dbReference type="ARBA" id="ARBA00023002"/>
    </source>
</evidence>
<dbReference type="PANTHER" id="PTHR24322">
    <property type="entry name" value="PKSB"/>
    <property type="match status" value="1"/>
</dbReference>
<dbReference type="AlphaFoldDB" id="A0A9N8RW01"/>
<dbReference type="EC" id="1.3.1.87" evidence="4"/>
<keyword evidence="5" id="KW-1185">Reference proteome</keyword>
<dbReference type="Gene3D" id="3.40.50.720">
    <property type="entry name" value="NAD(P)-binding Rossmann-like Domain"/>
    <property type="match status" value="1"/>
</dbReference>
<comment type="caution">
    <text evidence="4">The sequence shown here is derived from an EMBL/GenBank/DDBJ whole genome shotgun (WGS) entry which is preliminary data.</text>
</comment>
<dbReference type="GO" id="GO:0018498">
    <property type="term" value="F:2,3-dihydroxy-2,3-dihydro-phenylpropionate dehydrogenase activity"/>
    <property type="evidence" value="ECO:0007669"/>
    <property type="project" value="UniProtKB-EC"/>
</dbReference>
<reference evidence="4" key="1">
    <citation type="submission" date="2021-04" db="EMBL/GenBank/DDBJ databases">
        <authorList>
            <person name="Vanwijnsberghe S."/>
        </authorList>
    </citation>
    <scope>NUCLEOTIDE SEQUENCE</scope>
    <source>
        <strain evidence="4">LMG 31841</strain>
    </source>
</reference>
<sequence length="273" mass="28497">MTDVKGRTAFITGGGNGIGLGIARSLARAGVKLALADIDAAGLARAKAELQAITSVATFQLDVCDRDAYAETAEAVERALGPVTLLFNNAGVLIGRPAEKVTYDLWDWTLNINLNGVINGVQTFLPKMLKCGQGGHIVNTASGAGLAAQNAGVLYITAKYAVVGMSEALNGELASAGIGVSVLCPGAVATDIIKRSVDAAPEAGVHLTEEQAKRKAERTAMLTRALQQGASIDDVGEMVLKAVRENNLYIHTDRVMEEPIKARTKALLDAMPS</sequence>
<dbReference type="Proteomes" id="UP000789704">
    <property type="component" value="Unassembled WGS sequence"/>
</dbReference>
<comment type="similarity">
    <text evidence="1 3">Belongs to the short-chain dehydrogenases/reductases (SDR) family.</text>
</comment>
<evidence type="ECO:0000313" key="4">
    <source>
        <dbReference type="EMBL" id="CAG4896540.1"/>
    </source>
</evidence>
<accession>A0A9N8RW01</accession>
<dbReference type="InterPro" id="IPR002347">
    <property type="entry name" value="SDR_fam"/>
</dbReference>
<keyword evidence="2 4" id="KW-0560">Oxidoreductase</keyword>
<organism evidence="4 5">
    <name type="scientific">Paraburkholderia saeva</name>
    <dbReference type="NCBI Taxonomy" id="2777537"/>
    <lineage>
        <taxon>Bacteria</taxon>
        <taxon>Pseudomonadati</taxon>
        <taxon>Pseudomonadota</taxon>
        <taxon>Betaproteobacteria</taxon>
        <taxon>Burkholderiales</taxon>
        <taxon>Burkholderiaceae</taxon>
        <taxon>Paraburkholderia</taxon>
    </lineage>
</organism>
<protein>
    <submittedName>
        <fullName evidence="4">3-phenylpropionate-dihydrodiol/cinnamic acid-dihydrodiol dehydrogenase</fullName>
        <ecNumber evidence="4">1.3.1.87</ecNumber>
    </submittedName>
</protein>
<dbReference type="CDD" id="cd05233">
    <property type="entry name" value="SDR_c"/>
    <property type="match status" value="1"/>
</dbReference>